<gene>
    <name evidence="3" type="ORF">FD02_GL001190</name>
</gene>
<keyword evidence="1" id="KW-0472">Membrane</keyword>
<dbReference type="InterPro" id="IPR025588">
    <property type="entry name" value="YcxB-like_C"/>
</dbReference>
<dbReference type="Pfam" id="PF14317">
    <property type="entry name" value="YcxB"/>
    <property type="match status" value="1"/>
</dbReference>
<dbReference type="PATRIC" id="fig|1291734.4.peg.1221"/>
<feature type="domain" description="YcxB-like C-terminal" evidence="2">
    <location>
        <begin position="98"/>
        <end position="157"/>
    </location>
</feature>
<comment type="caution">
    <text evidence="3">The sequence shown here is derived from an EMBL/GenBank/DDBJ whole genome shotgun (WGS) entry which is preliminary data.</text>
</comment>
<evidence type="ECO:0000313" key="4">
    <source>
        <dbReference type="Proteomes" id="UP000051804"/>
    </source>
</evidence>
<keyword evidence="1" id="KW-1133">Transmembrane helix</keyword>
<dbReference type="AlphaFoldDB" id="A0A0R1JXV1"/>
<protein>
    <recommendedName>
        <fullName evidence="2">YcxB-like C-terminal domain-containing protein</fullName>
    </recommendedName>
</protein>
<proteinExistence type="predicted"/>
<dbReference type="STRING" id="1291734.FD02_GL001190"/>
<feature type="transmembrane region" description="Helical" evidence="1">
    <location>
        <begin position="57"/>
        <end position="73"/>
    </location>
</feature>
<organism evidence="3 4">
    <name type="scientific">Lacticaseibacillus nasuensis JCM 17158</name>
    <dbReference type="NCBI Taxonomy" id="1291734"/>
    <lineage>
        <taxon>Bacteria</taxon>
        <taxon>Bacillati</taxon>
        <taxon>Bacillota</taxon>
        <taxon>Bacilli</taxon>
        <taxon>Lactobacillales</taxon>
        <taxon>Lactobacillaceae</taxon>
        <taxon>Lacticaseibacillus</taxon>
    </lineage>
</organism>
<accession>A0A0R1JXV1</accession>
<dbReference type="Proteomes" id="UP000051804">
    <property type="component" value="Unassembled WGS sequence"/>
</dbReference>
<evidence type="ECO:0000256" key="1">
    <source>
        <dbReference type="SAM" id="Phobius"/>
    </source>
</evidence>
<name>A0A0R1JXV1_9LACO</name>
<dbReference type="OrthoDB" id="2328186at2"/>
<reference evidence="3 4" key="1">
    <citation type="journal article" date="2015" name="Genome Announc.">
        <title>Expanding the biotechnology potential of lactobacilli through comparative genomics of 213 strains and associated genera.</title>
        <authorList>
            <person name="Sun Z."/>
            <person name="Harris H.M."/>
            <person name="McCann A."/>
            <person name="Guo C."/>
            <person name="Argimon S."/>
            <person name="Zhang W."/>
            <person name="Yang X."/>
            <person name="Jeffery I.B."/>
            <person name="Cooney J.C."/>
            <person name="Kagawa T.F."/>
            <person name="Liu W."/>
            <person name="Song Y."/>
            <person name="Salvetti E."/>
            <person name="Wrobel A."/>
            <person name="Rasinkangas P."/>
            <person name="Parkhill J."/>
            <person name="Rea M.C."/>
            <person name="O'Sullivan O."/>
            <person name="Ritari J."/>
            <person name="Douillard F.P."/>
            <person name="Paul Ross R."/>
            <person name="Yang R."/>
            <person name="Briner A.E."/>
            <person name="Felis G.E."/>
            <person name="de Vos W.M."/>
            <person name="Barrangou R."/>
            <person name="Klaenhammer T.R."/>
            <person name="Caufield P.W."/>
            <person name="Cui Y."/>
            <person name="Zhang H."/>
            <person name="O'Toole P.W."/>
        </authorList>
    </citation>
    <scope>NUCLEOTIDE SEQUENCE [LARGE SCALE GENOMIC DNA]</scope>
    <source>
        <strain evidence="3 4">JCM 17158</strain>
    </source>
</reference>
<evidence type="ECO:0000259" key="2">
    <source>
        <dbReference type="Pfam" id="PF14317"/>
    </source>
</evidence>
<evidence type="ECO:0000313" key="3">
    <source>
        <dbReference type="EMBL" id="KRK73332.1"/>
    </source>
</evidence>
<dbReference type="EMBL" id="AZDJ01000013">
    <property type="protein sequence ID" value="KRK73332.1"/>
    <property type="molecule type" value="Genomic_DNA"/>
</dbReference>
<sequence length="173" mass="20008">MLIKDVEISFADYLAYQHWFQRTDHQARWTNRLIDCLGALLAGLGLIIVILGRPIGWFFLGFGGVYIWFYRWLRDHRTKQSYQAAANAQLFAARAVQIDETGITTTMTNTHGHIDWSGYQRVVEEPQLFILMIAKRQAQLLPKSDLTSAQVAELRNWFSQCLTAEQWEGQNDN</sequence>
<keyword evidence="1" id="KW-0812">Transmembrane</keyword>
<keyword evidence="4" id="KW-1185">Reference proteome</keyword>
<dbReference type="RefSeq" id="WP_056950639.1">
    <property type="nucleotide sequence ID" value="NZ_AZDJ01000013.1"/>
</dbReference>
<feature type="transmembrane region" description="Helical" evidence="1">
    <location>
        <begin position="32"/>
        <end position="51"/>
    </location>
</feature>